<keyword evidence="8" id="KW-0503">Monooxygenase</keyword>
<keyword evidence="7" id="KW-0408">Iron</keyword>
<dbReference type="GO" id="GO:0071949">
    <property type="term" value="F:FAD binding"/>
    <property type="evidence" value="ECO:0007669"/>
    <property type="project" value="InterPro"/>
</dbReference>
<evidence type="ECO:0000256" key="5">
    <source>
        <dbReference type="ARBA" id="ARBA00022827"/>
    </source>
</evidence>
<reference evidence="11 12" key="1">
    <citation type="submission" date="2015-01" db="EMBL/GenBank/DDBJ databases">
        <title>The Genome Sequence of Cladophialophora immunda CBS83496.</title>
        <authorList>
            <consortium name="The Broad Institute Genomics Platform"/>
            <person name="Cuomo C."/>
            <person name="de Hoog S."/>
            <person name="Gorbushina A."/>
            <person name="Stielow B."/>
            <person name="Teixiera M."/>
            <person name="Abouelleil A."/>
            <person name="Chapman S.B."/>
            <person name="Priest M."/>
            <person name="Young S.K."/>
            <person name="Wortman J."/>
            <person name="Nusbaum C."/>
            <person name="Birren B."/>
        </authorList>
    </citation>
    <scope>NUCLEOTIDE SEQUENCE [LARGE SCALE GENOMIC DNA]</scope>
    <source>
        <strain evidence="11 12">CBS 83496</strain>
    </source>
</reference>
<keyword evidence="3" id="KW-0285">Flavoprotein</keyword>
<evidence type="ECO:0000256" key="2">
    <source>
        <dbReference type="ARBA" id="ARBA00010617"/>
    </source>
</evidence>
<dbReference type="InterPro" id="IPR001128">
    <property type="entry name" value="Cyt_P450"/>
</dbReference>
<dbReference type="PANTHER" id="PTHR46300">
    <property type="entry name" value="P450, PUTATIVE (EUROFUNG)-RELATED-RELATED"/>
    <property type="match status" value="1"/>
</dbReference>
<dbReference type="Pfam" id="PF01494">
    <property type="entry name" value="FAD_binding_3"/>
    <property type="match status" value="1"/>
</dbReference>
<dbReference type="InterPro" id="IPR050364">
    <property type="entry name" value="Cytochrome_P450_fung"/>
</dbReference>
<feature type="compositionally biased region" description="Polar residues" evidence="9">
    <location>
        <begin position="1"/>
        <end position="13"/>
    </location>
</feature>
<dbReference type="CDD" id="cd11065">
    <property type="entry name" value="CYP64-like"/>
    <property type="match status" value="1"/>
</dbReference>
<sequence length="1109" mass="125363">MQNSEKMLSNGETTKIHGDTAQERHVLPKGTVLIAGGGPVGLLLAKVLSHYGTKSILFERNQTTTRWPKMDLTNARSMELFRKLGLADDLRRQGVPAHIDQPVLVSSGLSAREPITRWDLPSVEKFRKQIRENNDGTQPSEPWQRLSQAIFEKWLKAICDKDPLINLQFGYKVESVQEENDHVKTTVTSVDSGASFQFVSDYVAGCDGASSRVRKSLGLPLDGGPVPTCVLLVHFKSRDLTRLQKQGQFWHIFLLAEHGGFGGAIIAQDEVDTWTTHLFLPLDAEPEKIESRDAVYRVLGGVHGEYQIEIDEILVRSIWRPNIAVARRWSSPNHRIHIAGDAAHQNIPTGGYGMNMGIADAFDLGWKLAAVINRTGGTDLLESYELERRPVALRNVERSGVHFEVHNSLRELLAGRDPRSLDEDTEDARRIRTIIHSHYQSHDGENKDFGIEMGYRYKSPVIFQDDSLETEPHWEPSRYTPTSWPGGRPPHVFLSDGTPIFDRFGRDWTLLIFSSEDCGEDFLHEAARTLSVPLERVNLDDEHLAKRIYEKRLVLVRPDQHVAWRGDRINSTEAAKKLLQVVTGRAKLWKGERAAAVAAVPKSAFTATKELTTQVDDFKLEKMGAFQMPVYSLMLGTKPTIVLSSDIAIKELLDKRGGIYSDRPDLYISQDVASGGHRLVVMRYGERWRTIHRLIHNILNIKVAAKYIPYQDLENKVLLKGLLDAPGSEDLFKHLRRFSYSLSTQMIFGYRCPDFRDERLAQLFYVVNGWSEVSESASSQLADLYPMLQKLPSFMLPSVRKGRHVHQVGRELYTEHWLKAKQDLKDGTGLPCICNDLLLAQQSENLSDEAVGYIVGSLLEGGSDTTSSTMYAFIQAMMVYQDVQKKAQEEIDRVVGPDRLPNVDDYSKLPYIRCCVKETLRWMPTVIMGVPHSVTKDDTYNGWKIPKGATVINNVWGIHMDPNRSPEPRRFNPERFVGDDTTLYESANGEPLKRDNFNFGAGRRLCQGVHIAERSLYLGMSRILWGFHLRKALDKAGNPITPDINDLVGGITVHPRQYPIDIVPRSPERTSIIRQAVKDAEELLHPETGQWKKVPEGMVFGAWKPSERK</sequence>
<organism evidence="11 12">
    <name type="scientific">Cladophialophora immunda</name>
    <dbReference type="NCBI Taxonomy" id="569365"/>
    <lineage>
        <taxon>Eukaryota</taxon>
        <taxon>Fungi</taxon>
        <taxon>Dikarya</taxon>
        <taxon>Ascomycota</taxon>
        <taxon>Pezizomycotina</taxon>
        <taxon>Eurotiomycetes</taxon>
        <taxon>Chaetothyriomycetidae</taxon>
        <taxon>Chaetothyriales</taxon>
        <taxon>Herpotrichiellaceae</taxon>
        <taxon>Cladophialophora</taxon>
    </lineage>
</organism>
<dbReference type="Gene3D" id="3.30.9.10">
    <property type="entry name" value="D-Amino Acid Oxidase, subunit A, domain 2"/>
    <property type="match status" value="1"/>
</dbReference>
<dbReference type="GeneID" id="27346663"/>
<evidence type="ECO:0000256" key="6">
    <source>
        <dbReference type="ARBA" id="ARBA00023002"/>
    </source>
</evidence>
<accession>A0A0D1ZIH0</accession>
<proteinExistence type="inferred from homology"/>
<dbReference type="STRING" id="569365.A0A0D1ZIH0"/>
<dbReference type="InterPro" id="IPR036396">
    <property type="entry name" value="Cyt_P450_sf"/>
</dbReference>
<dbReference type="Gene3D" id="3.50.50.60">
    <property type="entry name" value="FAD/NAD(P)-binding domain"/>
    <property type="match status" value="1"/>
</dbReference>
<dbReference type="NCBIfam" id="NF004780">
    <property type="entry name" value="PRK06126.1"/>
    <property type="match status" value="1"/>
</dbReference>
<comment type="cofactor">
    <cofactor evidence="1">
        <name>heme</name>
        <dbReference type="ChEBI" id="CHEBI:30413"/>
    </cofactor>
</comment>
<feature type="domain" description="FAD-binding" evidence="10">
    <location>
        <begin position="31"/>
        <end position="399"/>
    </location>
</feature>
<dbReference type="Gene3D" id="3.40.30.120">
    <property type="match status" value="1"/>
</dbReference>
<gene>
    <name evidence="11" type="ORF">PV07_07469</name>
</gene>
<keyword evidence="6" id="KW-0560">Oxidoreductase</keyword>
<dbReference type="GO" id="GO:0005506">
    <property type="term" value="F:iron ion binding"/>
    <property type="evidence" value="ECO:0007669"/>
    <property type="project" value="InterPro"/>
</dbReference>
<dbReference type="AlphaFoldDB" id="A0A0D1ZIH0"/>
<dbReference type="Pfam" id="PF00067">
    <property type="entry name" value="p450"/>
    <property type="match status" value="1"/>
</dbReference>
<dbReference type="Proteomes" id="UP000054466">
    <property type="component" value="Unassembled WGS sequence"/>
</dbReference>
<dbReference type="InterPro" id="IPR036188">
    <property type="entry name" value="FAD/NAD-bd_sf"/>
</dbReference>
<dbReference type="SUPFAM" id="SSF51905">
    <property type="entry name" value="FAD/NAD(P)-binding domain"/>
    <property type="match status" value="1"/>
</dbReference>
<evidence type="ECO:0000256" key="3">
    <source>
        <dbReference type="ARBA" id="ARBA00022630"/>
    </source>
</evidence>
<keyword evidence="4" id="KW-0479">Metal-binding</keyword>
<evidence type="ECO:0000259" key="10">
    <source>
        <dbReference type="Pfam" id="PF01494"/>
    </source>
</evidence>
<dbReference type="RefSeq" id="XP_016247977.1">
    <property type="nucleotide sequence ID" value="XM_016394558.1"/>
</dbReference>
<comment type="similarity">
    <text evidence="2">Belongs to the cytochrome P450 family.</text>
</comment>
<dbReference type="GO" id="GO:0020037">
    <property type="term" value="F:heme binding"/>
    <property type="evidence" value="ECO:0007669"/>
    <property type="project" value="InterPro"/>
</dbReference>
<dbReference type="HOGENOM" id="CLU_281993_0_0_1"/>
<evidence type="ECO:0000256" key="1">
    <source>
        <dbReference type="ARBA" id="ARBA00001971"/>
    </source>
</evidence>
<dbReference type="PANTHER" id="PTHR46300:SF2">
    <property type="entry name" value="CYTOCHROME P450 MONOOXYGENASE ALNH-RELATED"/>
    <property type="match status" value="1"/>
</dbReference>
<dbReference type="Pfam" id="PF21274">
    <property type="entry name" value="Rng_hyd_C"/>
    <property type="match status" value="1"/>
</dbReference>
<evidence type="ECO:0000256" key="4">
    <source>
        <dbReference type="ARBA" id="ARBA00022723"/>
    </source>
</evidence>
<keyword evidence="12" id="KW-1185">Reference proteome</keyword>
<evidence type="ECO:0000256" key="8">
    <source>
        <dbReference type="ARBA" id="ARBA00023033"/>
    </source>
</evidence>
<dbReference type="GO" id="GO:0004497">
    <property type="term" value="F:monooxygenase activity"/>
    <property type="evidence" value="ECO:0007669"/>
    <property type="project" value="UniProtKB-KW"/>
</dbReference>
<dbReference type="EMBL" id="KN847043">
    <property type="protein sequence ID" value="KIW27761.1"/>
    <property type="molecule type" value="Genomic_DNA"/>
</dbReference>
<evidence type="ECO:0000313" key="12">
    <source>
        <dbReference type="Proteomes" id="UP000054466"/>
    </source>
</evidence>
<protein>
    <recommendedName>
        <fullName evidence="10">FAD-binding domain-containing protein</fullName>
    </recommendedName>
</protein>
<dbReference type="InterPro" id="IPR002938">
    <property type="entry name" value="FAD-bd"/>
</dbReference>
<evidence type="ECO:0000256" key="7">
    <source>
        <dbReference type="ARBA" id="ARBA00023004"/>
    </source>
</evidence>
<dbReference type="SUPFAM" id="SSF48264">
    <property type="entry name" value="Cytochrome P450"/>
    <property type="match status" value="1"/>
</dbReference>
<dbReference type="PRINTS" id="PR00420">
    <property type="entry name" value="RNGMNOXGNASE"/>
</dbReference>
<evidence type="ECO:0000256" key="9">
    <source>
        <dbReference type="SAM" id="MobiDB-lite"/>
    </source>
</evidence>
<dbReference type="Gene3D" id="1.10.630.10">
    <property type="entry name" value="Cytochrome P450"/>
    <property type="match status" value="1"/>
</dbReference>
<feature type="region of interest" description="Disordered" evidence="9">
    <location>
        <begin position="1"/>
        <end position="22"/>
    </location>
</feature>
<dbReference type="VEuPathDB" id="FungiDB:PV07_07469"/>
<evidence type="ECO:0000313" key="11">
    <source>
        <dbReference type="EMBL" id="KIW27761.1"/>
    </source>
</evidence>
<name>A0A0D1ZIH0_9EURO</name>
<dbReference type="OrthoDB" id="2096480at2759"/>
<dbReference type="GO" id="GO:0016705">
    <property type="term" value="F:oxidoreductase activity, acting on paired donors, with incorporation or reduction of molecular oxygen"/>
    <property type="evidence" value="ECO:0007669"/>
    <property type="project" value="InterPro"/>
</dbReference>
<keyword evidence="5" id="KW-0274">FAD</keyword>